<reference evidence="1 2" key="1">
    <citation type="submission" date="2019-12" db="EMBL/GenBank/DDBJ databases">
        <title>Chromosome-level assembly of the Caenorhabditis remanei genome.</title>
        <authorList>
            <person name="Teterina A.A."/>
            <person name="Willis J.H."/>
            <person name="Phillips P.C."/>
        </authorList>
    </citation>
    <scope>NUCLEOTIDE SEQUENCE [LARGE SCALE GENOMIC DNA]</scope>
    <source>
        <strain evidence="1 2">PX506</strain>
        <tissue evidence="1">Whole organism</tissue>
    </source>
</reference>
<evidence type="ECO:0000313" key="1">
    <source>
        <dbReference type="EMBL" id="KAF1755727.1"/>
    </source>
</evidence>
<dbReference type="EMBL" id="WUAV01000004">
    <property type="protein sequence ID" value="KAF1755727.1"/>
    <property type="molecule type" value="Genomic_DNA"/>
</dbReference>
<name>A0A6A5GK86_CAERE</name>
<dbReference type="InterPro" id="IPR027417">
    <property type="entry name" value="P-loop_NTPase"/>
</dbReference>
<dbReference type="CTD" id="78775370"/>
<dbReference type="GeneID" id="78775370"/>
<gene>
    <name evidence="1" type="ORF">GCK72_012177</name>
</gene>
<accession>A0A6A5GK86</accession>
<dbReference type="KEGG" id="crq:GCK72_012177"/>
<dbReference type="Gene3D" id="2.30.30.940">
    <property type="match status" value="1"/>
</dbReference>
<evidence type="ECO:0008006" key="3">
    <source>
        <dbReference type="Google" id="ProtNLM"/>
    </source>
</evidence>
<organism evidence="1 2">
    <name type="scientific">Caenorhabditis remanei</name>
    <name type="common">Caenorhabditis vulgaris</name>
    <dbReference type="NCBI Taxonomy" id="31234"/>
    <lineage>
        <taxon>Eukaryota</taxon>
        <taxon>Metazoa</taxon>
        <taxon>Ecdysozoa</taxon>
        <taxon>Nematoda</taxon>
        <taxon>Chromadorea</taxon>
        <taxon>Rhabditida</taxon>
        <taxon>Rhabditina</taxon>
        <taxon>Rhabditomorpha</taxon>
        <taxon>Rhabditoidea</taxon>
        <taxon>Rhabditidae</taxon>
        <taxon>Peloderinae</taxon>
        <taxon>Caenorhabditis</taxon>
    </lineage>
</organism>
<dbReference type="AlphaFoldDB" id="A0A6A5GK86"/>
<dbReference type="SUPFAM" id="SSF52540">
    <property type="entry name" value="P-loop containing nucleoside triphosphate hydrolases"/>
    <property type="match status" value="1"/>
</dbReference>
<protein>
    <recommendedName>
        <fullName evidence="3">ATP-dependent DNA helicase</fullName>
    </recommendedName>
</protein>
<dbReference type="Proteomes" id="UP000483820">
    <property type="component" value="Chromosome IV"/>
</dbReference>
<proteinExistence type="predicted"/>
<dbReference type="Gene3D" id="3.40.50.300">
    <property type="entry name" value="P-loop containing nucleotide triphosphate hydrolases"/>
    <property type="match status" value="1"/>
</dbReference>
<comment type="caution">
    <text evidence="1">The sequence shown here is derived from an EMBL/GenBank/DDBJ whole genome shotgun (WGS) entry which is preliminary data.</text>
</comment>
<sequence length="217" mass="24432">MVELETNNRNTDPEEARLLAAVRIGAASDREVLHGLNERCKLFEATDEEIEMLERTTDLRGSEVQRHLQKQHTAHTATPEALFEKLSKLEEAHPGKDFFILAPRRCQDFRLAIGCKMMVTKNIAAADKVVNGPIGCLSEIGDDFIIIDLPKTGKYRVNRTKYQNEEGTVFWEQFPIMAAEASTYHKSQGLSFDGVIVVTDGIFRKTVYTLPYPESGT</sequence>
<evidence type="ECO:0000313" key="2">
    <source>
        <dbReference type="Proteomes" id="UP000483820"/>
    </source>
</evidence>
<dbReference type="RefSeq" id="XP_053583667.1">
    <property type="nucleotide sequence ID" value="XM_053728895.1"/>
</dbReference>